<evidence type="ECO:0000256" key="2">
    <source>
        <dbReference type="ARBA" id="ARBA00022723"/>
    </source>
</evidence>
<dbReference type="OrthoDB" id="9805202at2"/>
<organism evidence="6 7">
    <name type="scientific">Rivibacter subsaxonicus</name>
    <dbReference type="NCBI Taxonomy" id="457575"/>
    <lineage>
        <taxon>Bacteria</taxon>
        <taxon>Pseudomonadati</taxon>
        <taxon>Pseudomonadota</taxon>
        <taxon>Betaproteobacteria</taxon>
        <taxon>Burkholderiales</taxon>
        <taxon>Rivibacter</taxon>
    </lineage>
</organism>
<dbReference type="GO" id="GO:0004130">
    <property type="term" value="F:cytochrome-c peroxidase activity"/>
    <property type="evidence" value="ECO:0007669"/>
    <property type="project" value="TreeGrafter"/>
</dbReference>
<keyword evidence="7" id="KW-1185">Reference proteome</keyword>
<evidence type="ECO:0000256" key="1">
    <source>
        <dbReference type="ARBA" id="ARBA00022617"/>
    </source>
</evidence>
<dbReference type="GO" id="GO:0020037">
    <property type="term" value="F:heme binding"/>
    <property type="evidence" value="ECO:0007669"/>
    <property type="project" value="InterPro"/>
</dbReference>
<evidence type="ECO:0000259" key="5">
    <source>
        <dbReference type="PROSITE" id="PS51007"/>
    </source>
</evidence>
<protein>
    <recommendedName>
        <fullName evidence="5">Cytochrome c domain-containing protein</fullName>
    </recommendedName>
</protein>
<keyword evidence="2 4" id="KW-0479">Metal-binding</keyword>
<proteinExistence type="predicted"/>
<dbReference type="Proteomes" id="UP000293671">
    <property type="component" value="Unassembled WGS sequence"/>
</dbReference>
<dbReference type="GO" id="GO:0009055">
    <property type="term" value="F:electron transfer activity"/>
    <property type="evidence" value="ECO:0007669"/>
    <property type="project" value="InterPro"/>
</dbReference>
<dbReference type="AlphaFoldDB" id="A0A4Q7W0S3"/>
<evidence type="ECO:0000313" key="6">
    <source>
        <dbReference type="EMBL" id="RZU02488.1"/>
    </source>
</evidence>
<evidence type="ECO:0000256" key="4">
    <source>
        <dbReference type="PROSITE-ProRule" id="PRU00433"/>
    </source>
</evidence>
<dbReference type="GO" id="GO:0046872">
    <property type="term" value="F:metal ion binding"/>
    <property type="evidence" value="ECO:0007669"/>
    <property type="project" value="UniProtKB-KW"/>
</dbReference>
<dbReference type="PANTHER" id="PTHR30600">
    <property type="entry name" value="CYTOCHROME C PEROXIDASE-RELATED"/>
    <property type="match status" value="1"/>
</dbReference>
<dbReference type="SUPFAM" id="SSF46626">
    <property type="entry name" value="Cytochrome c"/>
    <property type="match status" value="1"/>
</dbReference>
<evidence type="ECO:0000256" key="3">
    <source>
        <dbReference type="ARBA" id="ARBA00023004"/>
    </source>
</evidence>
<keyword evidence="1 4" id="KW-0349">Heme</keyword>
<keyword evidence="3 4" id="KW-0408">Iron</keyword>
<feature type="domain" description="Cytochrome c" evidence="5">
    <location>
        <begin position="336"/>
        <end position="535"/>
    </location>
</feature>
<gene>
    <name evidence="6" type="ORF">EV670_0512</name>
</gene>
<dbReference type="PROSITE" id="PS51007">
    <property type="entry name" value="CYTC"/>
    <property type="match status" value="1"/>
</dbReference>
<dbReference type="InterPro" id="IPR051395">
    <property type="entry name" value="Cytochrome_c_Peroxidase/MauG"/>
</dbReference>
<dbReference type="RefSeq" id="WP_130430243.1">
    <property type="nucleotide sequence ID" value="NZ_SHKP01000004.1"/>
</dbReference>
<reference evidence="6 7" key="1">
    <citation type="submission" date="2019-02" db="EMBL/GenBank/DDBJ databases">
        <title>Genomic Encyclopedia of Type Strains, Phase IV (KMG-IV): sequencing the most valuable type-strain genomes for metagenomic binning, comparative biology and taxonomic classification.</title>
        <authorList>
            <person name="Goeker M."/>
        </authorList>
    </citation>
    <scope>NUCLEOTIDE SEQUENCE [LARGE SCALE GENOMIC DNA]</scope>
    <source>
        <strain evidence="6 7">DSM 19570</strain>
    </source>
</reference>
<dbReference type="InterPro" id="IPR009056">
    <property type="entry name" value="Cyt_c-like_dom"/>
</dbReference>
<dbReference type="PANTHER" id="PTHR30600:SF9">
    <property type="entry name" value="BLR7738 PROTEIN"/>
    <property type="match status" value="1"/>
</dbReference>
<evidence type="ECO:0000313" key="7">
    <source>
        <dbReference type="Proteomes" id="UP000293671"/>
    </source>
</evidence>
<dbReference type="InterPro" id="IPR036909">
    <property type="entry name" value="Cyt_c-like_dom_sf"/>
</dbReference>
<dbReference type="Pfam" id="PF21419">
    <property type="entry name" value="RoxA-like_Cyt-c"/>
    <property type="match status" value="1"/>
</dbReference>
<accession>A0A4Q7W0S3</accession>
<sequence length="535" mass="59980">MDTAPPHADAARRWRRRFICLAILALALPAAVAFYLLLRFSGDEPVDYAAPEQHFKYGSTGGEIASGFPYWIWRALPQVCAQHLPDPGRGYESLGFIFENGAEGRPLDLPVGVSRRRYQGVDRVFLNCAACHTSTVRTVAGAAPVVISGMPAHRFDIMDFEKFFFRCAADPKFTVEHVIPEIERLGAGLDVIDRYVVYPVAIALMRDRILQLAGRFDFVWDQNDWGPGRVDTFSANKVLFNFPLVCADGDEKRCVDERELNAAGDFPAIWNQAQKKGMQLHWDGNNNSTEERNKNAAFGTGTLPPTIDLARIARVENWLLTARPPAFDSFFAIDEALAAQGAPVYKAYCAGCHGASGAEFALPEAEREVRCVQPGESDAELYGPRVGRITRWEQIGTDRRRLDSFSEVLAQNLSTNYAGYPWRFCHFRKTHGYANMPLDGLWLRAPYLHNGSVPTLHDLLEPSANRPKSFHRGNDLYDPVRVGFVADMAAEGERRYFRYDTRAKGNSNAGHEGRDYGTELPDSEKRALLEYLKTF</sequence>
<name>A0A4Q7W0S3_9BURK</name>
<comment type="caution">
    <text evidence="6">The sequence shown here is derived from an EMBL/GenBank/DDBJ whole genome shotgun (WGS) entry which is preliminary data.</text>
</comment>
<dbReference type="Gene3D" id="1.10.760.10">
    <property type="entry name" value="Cytochrome c-like domain"/>
    <property type="match status" value="1"/>
</dbReference>
<dbReference type="EMBL" id="SHKP01000004">
    <property type="protein sequence ID" value="RZU02488.1"/>
    <property type="molecule type" value="Genomic_DNA"/>
</dbReference>